<evidence type="ECO:0000313" key="3">
    <source>
        <dbReference type="Proteomes" id="UP001142078"/>
    </source>
</evidence>
<protein>
    <submittedName>
        <fullName evidence="2">Uncharacterized protein</fullName>
    </submittedName>
</protein>
<keyword evidence="1" id="KW-1133">Transmembrane helix</keyword>
<reference evidence="2" key="1">
    <citation type="submission" date="2022-07" db="EMBL/GenBank/DDBJ databases">
        <title>Enhanced cultured diversity of the mouse gut microbiota enables custom-made synthetic communities.</title>
        <authorList>
            <person name="Afrizal A."/>
        </authorList>
    </citation>
    <scope>NUCLEOTIDE SEQUENCE</scope>
    <source>
        <strain evidence="2">DSM 29482</strain>
    </source>
</reference>
<keyword evidence="3" id="KW-1185">Reference proteome</keyword>
<dbReference type="AlphaFoldDB" id="A0A9X2MGS2"/>
<evidence type="ECO:0000256" key="1">
    <source>
        <dbReference type="SAM" id="Phobius"/>
    </source>
</evidence>
<keyword evidence="1" id="KW-0472">Membrane</keyword>
<dbReference type="OrthoDB" id="1976205at2"/>
<dbReference type="EMBL" id="JANJZL010000002">
    <property type="protein sequence ID" value="MCR2043389.1"/>
    <property type="molecule type" value="Genomic_DNA"/>
</dbReference>
<evidence type="ECO:0000313" key="2">
    <source>
        <dbReference type="EMBL" id="MCR2043389.1"/>
    </source>
</evidence>
<keyword evidence="1" id="KW-0812">Transmembrane</keyword>
<dbReference type="RefSeq" id="WP_042678398.1">
    <property type="nucleotide sequence ID" value="NZ_CABKTM010000004.1"/>
</dbReference>
<feature type="transmembrane region" description="Helical" evidence="1">
    <location>
        <begin position="7"/>
        <end position="25"/>
    </location>
</feature>
<organism evidence="2 3">
    <name type="scientific">Anaerosalibacter massiliensis</name>
    <dbReference type="NCBI Taxonomy" id="1347392"/>
    <lineage>
        <taxon>Bacteria</taxon>
        <taxon>Bacillati</taxon>
        <taxon>Bacillota</taxon>
        <taxon>Tissierellia</taxon>
        <taxon>Tissierellales</taxon>
        <taxon>Sporanaerobacteraceae</taxon>
        <taxon>Anaerosalibacter</taxon>
    </lineage>
</organism>
<comment type="caution">
    <text evidence="2">The sequence shown here is derived from an EMBL/GenBank/DDBJ whole genome shotgun (WGS) entry which is preliminary data.</text>
</comment>
<sequence>MKNKILTVINIIMLFIPWTILPLRTNAWALKSPTAEIMISAYAVFMIFSGIFTIYVYMKGKVKNNLMKVCTVINGLYAVVGAIIFFMMISQKFM</sequence>
<accession>A0A9X2MGS2</accession>
<proteinExistence type="predicted"/>
<feature type="transmembrane region" description="Helical" evidence="1">
    <location>
        <begin position="69"/>
        <end position="89"/>
    </location>
</feature>
<feature type="transmembrane region" description="Helical" evidence="1">
    <location>
        <begin position="37"/>
        <end position="57"/>
    </location>
</feature>
<name>A0A9X2MGS2_9FIRM</name>
<dbReference type="Proteomes" id="UP001142078">
    <property type="component" value="Unassembled WGS sequence"/>
</dbReference>
<gene>
    <name evidence="2" type="ORF">NSA23_04575</name>
</gene>